<sequence length="97" mass="11276">MMVRVRFVHTVNVPKPKRHVKGSSAVRDTVHHRLMSWRKEYSGTWVWDPLLFAATVDLHSMMGNVFRVVDYHRMWFCSFAAYPCSSLNLLPTPKSVA</sequence>
<protein>
    <submittedName>
        <fullName evidence="1">Uncharacterized protein</fullName>
    </submittedName>
</protein>
<accession>A0ABQ7F739</accession>
<organism evidence="1 2">
    <name type="scientific">Brassica cretica</name>
    <name type="common">Mustard</name>
    <dbReference type="NCBI Taxonomy" id="69181"/>
    <lineage>
        <taxon>Eukaryota</taxon>
        <taxon>Viridiplantae</taxon>
        <taxon>Streptophyta</taxon>
        <taxon>Embryophyta</taxon>
        <taxon>Tracheophyta</taxon>
        <taxon>Spermatophyta</taxon>
        <taxon>Magnoliopsida</taxon>
        <taxon>eudicotyledons</taxon>
        <taxon>Gunneridae</taxon>
        <taxon>Pentapetalae</taxon>
        <taxon>rosids</taxon>
        <taxon>malvids</taxon>
        <taxon>Brassicales</taxon>
        <taxon>Brassicaceae</taxon>
        <taxon>Brassiceae</taxon>
        <taxon>Brassica</taxon>
    </lineage>
</organism>
<name>A0ABQ7F739_BRACR</name>
<reference evidence="1 2" key="1">
    <citation type="journal article" date="2020" name="BMC Genomics">
        <title>Intraspecific diversification of the crop wild relative Brassica cretica Lam. using demographic model selection.</title>
        <authorList>
            <person name="Kioukis A."/>
            <person name="Michalopoulou V.A."/>
            <person name="Briers L."/>
            <person name="Pirintsos S."/>
            <person name="Studholme D.J."/>
            <person name="Pavlidis P."/>
            <person name="Sarris P.F."/>
        </authorList>
    </citation>
    <scope>NUCLEOTIDE SEQUENCE [LARGE SCALE GENOMIC DNA]</scope>
    <source>
        <strain evidence="2">cv. PFS-1207/04</strain>
    </source>
</reference>
<evidence type="ECO:0000313" key="2">
    <source>
        <dbReference type="Proteomes" id="UP000266723"/>
    </source>
</evidence>
<dbReference type="Proteomes" id="UP000266723">
    <property type="component" value="Unassembled WGS sequence"/>
</dbReference>
<evidence type="ECO:0000313" key="1">
    <source>
        <dbReference type="EMBL" id="KAF3611426.1"/>
    </source>
</evidence>
<gene>
    <name evidence="1" type="ORF">DY000_02049866</name>
</gene>
<comment type="caution">
    <text evidence="1">The sequence shown here is derived from an EMBL/GenBank/DDBJ whole genome shotgun (WGS) entry which is preliminary data.</text>
</comment>
<dbReference type="EMBL" id="QGKV02000297">
    <property type="protein sequence ID" value="KAF3611426.1"/>
    <property type="molecule type" value="Genomic_DNA"/>
</dbReference>
<keyword evidence="2" id="KW-1185">Reference proteome</keyword>
<proteinExistence type="predicted"/>